<keyword evidence="1" id="KW-0472">Membrane</keyword>
<dbReference type="EMBL" id="CABVGP010000001">
    <property type="protein sequence ID" value="VVJ18440.1"/>
    <property type="molecule type" value="Genomic_DNA"/>
</dbReference>
<feature type="transmembrane region" description="Helical" evidence="1">
    <location>
        <begin position="185"/>
        <end position="208"/>
    </location>
</feature>
<organism evidence="2 3">
    <name type="scientific">Amycolatopsis camponoti</name>
    <dbReference type="NCBI Taxonomy" id="2606593"/>
    <lineage>
        <taxon>Bacteria</taxon>
        <taxon>Bacillati</taxon>
        <taxon>Actinomycetota</taxon>
        <taxon>Actinomycetes</taxon>
        <taxon>Pseudonocardiales</taxon>
        <taxon>Pseudonocardiaceae</taxon>
        <taxon>Amycolatopsis</taxon>
    </lineage>
</organism>
<evidence type="ECO:0000313" key="2">
    <source>
        <dbReference type="EMBL" id="VVJ18440.1"/>
    </source>
</evidence>
<feature type="transmembrane region" description="Helical" evidence="1">
    <location>
        <begin position="299"/>
        <end position="319"/>
    </location>
</feature>
<keyword evidence="1" id="KW-1133">Transmembrane helix</keyword>
<name>A0A6I8LN11_9PSEU</name>
<dbReference type="AlphaFoldDB" id="A0A6I8LN11"/>
<evidence type="ECO:0000256" key="1">
    <source>
        <dbReference type="SAM" id="Phobius"/>
    </source>
</evidence>
<accession>A0A6I8LN11</accession>
<keyword evidence="3" id="KW-1185">Reference proteome</keyword>
<feature type="transmembrane region" description="Helical" evidence="1">
    <location>
        <begin position="214"/>
        <end position="235"/>
    </location>
</feature>
<reference evidence="2 3" key="1">
    <citation type="submission" date="2019-09" db="EMBL/GenBank/DDBJ databases">
        <authorList>
            <person name="Leyn A S."/>
        </authorList>
    </citation>
    <scope>NUCLEOTIDE SEQUENCE [LARGE SCALE GENOMIC DNA]</scope>
    <source>
        <strain evidence="2">AA231_1</strain>
    </source>
</reference>
<feature type="transmembrane region" description="Helical" evidence="1">
    <location>
        <begin position="152"/>
        <end position="173"/>
    </location>
</feature>
<sequence length="327" mass="34373">MNRSSAFVRSPFYPATVLALILTATAGLFVGSYTTFLAAPAPHHIPLAVLAPAGADRSLDETLDALLDGALEQQAMPDRTAARQAILEQRVFGVLEYRATGIPARLELSGASGPSVAQLLSERAPRAAVASGTAVEIDDLSPLQEGDPRGLAIFYMTLAAVIIGFIGSMLYDVHAPRLAPGERIGFLAVTATSGGLAITAVVSLLVGALDLPFLSSWLILSLTMFAAAVTCTMFSTLFGRWGMLPTWAVMVLLGNPSSGGTVSAALLPTTLGDLGRWLPPGASISAHHTAVYFPGHQSAFPYLVLTGWVVASCVVFWRLRHRHPGGR</sequence>
<protein>
    <recommendedName>
        <fullName evidence="4">ABC transporter permease</fullName>
    </recommendedName>
</protein>
<keyword evidence="1" id="KW-0812">Transmembrane</keyword>
<gene>
    <name evidence="2" type="ORF">AA23TX_03461</name>
</gene>
<feature type="transmembrane region" description="Helical" evidence="1">
    <location>
        <begin position="247"/>
        <end position="267"/>
    </location>
</feature>
<evidence type="ECO:0008006" key="4">
    <source>
        <dbReference type="Google" id="ProtNLM"/>
    </source>
</evidence>
<feature type="transmembrane region" description="Helical" evidence="1">
    <location>
        <begin position="12"/>
        <end position="33"/>
    </location>
</feature>
<dbReference type="Proteomes" id="UP000399805">
    <property type="component" value="Unassembled WGS sequence"/>
</dbReference>
<proteinExistence type="predicted"/>
<evidence type="ECO:0000313" key="3">
    <source>
        <dbReference type="Proteomes" id="UP000399805"/>
    </source>
</evidence>